<comment type="subcellular location">
    <subcellularLocation>
        <location evidence="1">Cell inner membrane</location>
        <topology evidence="1">Single-pass membrane protein</topology>
    </subcellularLocation>
</comment>
<evidence type="ECO:0000256" key="10">
    <source>
        <dbReference type="ARBA" id="ARBA00030775"/>
    </source>
</evidence>
<comment type="similarity">
    <text evidence="9">Belongs to the GSP H family.</text>
</comment>
<dbReference type="InterPro" id="IPR022346">
    <property type="entry name" value="T2SS_GspH"/>
</dbReference>
<dbReference type="InterPro" id="IPR012902">
    <property type="entry name" value="N_methyl_site"/>
</dbReference>
<evidence type="ECO:0000256" key="12">
    <source>
        <dbReference type="SAM" id="Phobius"/>
    </source>
</evidence>
<dbReference type="NCBIfam" id="TIGR02532">
    <property type="entry name" value="IV_pilin_GFxxxE"/>
    <property type="match status" value="1"/>
</dbReference>
<dbReference type="SUPFAM" id="SSF54523">
    <property type="entry name" value="Pili subunits"/>
    <property type="match status" value="1"/>
</dbReference>
<organism evidence="14 15">
    <name type="scientific">Sandarakinorhabdus cyanobacteriorum</name>
    <dbReference type="NCBI Taxonomy" id="1981098"/>
    <lineage>
        <taxon>Bacteria</taxon>
        <taxon>Pseudomonadati</taxon>
        <taxon>Pseudomonadota</taxon>
        <taxon>Alphaproteobacteria</taxon>
        <taxon>Sphingomonadales</taxon>
        <taxon>Sphingosinicellaceae</taxon>
        <taxon>Sandarakinorhabdus</taxon>
    </lineage>
</organism>
<evidence type="ECO:0000313" key="14">
    <source>
        <dbReference type="EMBL" id="OYQ24027.1"/>
    </source>
</evidence>
<keyword evidence="6 12" id="KW-0812">Transmembrane</keyword>
<evidence type="ECO:0000256" key="7">
    <source>
        <dbReference type="ARBA" id="ARBA00022989"/>
    </source>
</evidence>
<sequence length="162" mass="16205">MPPLAAADRSTSGRWARMARPAPAPTQMTSAPGTSEQGFTLVELVVAITIIGIAAAAIVLSLPGAGEDARRSALRLAAHASAARDAAILTGRTVLLTPGPTGWQAGDLPTVRLPAGQSLISEPAGPILFDPTGLASPARLAIRSGEASATVTITAAGAINAR</sequence>
<dbReference type="GO" id="GO:0005886">
    <property type="term" value="C:plasma membrane"/>
    <property type="evidence" value="ECO:0007669"/>
    <property type="project" value="UniProtKB-SubCell"/>
</dbReference>
<dbReference type="EMBL" id="NOXT01000126">
    <property type="protein sequence ID" value="OYQ24027.1"/>
    <property type="molecule type" value="Genomic_DNA"/>
</dbReference>
<keyword evidence="4" id="KW-0488">Methylation</keyword>
<dbReference type="InterPro" id="IPR002416">
    <property type="entry name" value="T2SS_protein-GspH"/>
</dbReference>
<keyword evidence="7 12" id="KW-1133">Transmembrane helix</keyword>
<evidence type="ECO:0000256" key="2">
    <source>
        <dbReference type="ARBA" id="ARBA00021549"/>
    </source>
</evidence>
<reference evidence="14 15" key="1">
    <citation type="submission" date="2017-07" db="EMBL/GenBank/DDBJ databases">
        <title>Sandarakinorhabdus cyanobacteriorum sp. nov., a novel bacterium isolated from cyanobacterial aggregates in a eutrophic lake.</title>
        <authorList>
            <person name="Cai H."/>
        </authorList>
    </citation>
    <scope>NUCLEOTIDE SEQUENCE [LARGE SCALE GENOMIC DNA]</scope>
    <source>
        <strain evidence="14 15">TH057</strain>
    </source>
</reference>
<dbReference type="AlphaFoldDB" id="A0A255Y442"/>
<dbReference type="PRINTS" id="PR00885">
    <property type="entry name" value="BCTERIALGSPH"/>
</dbReference>
<gene>
    <name evidence="14" type="primary">gspH</name>
    <name evidence="14" type="ORF">CHU93_16515</name>
</gene>
<evidence type="ECO:0000256" key="6">
    <source>
        <dbReference type="ARBA" id="ARBA00022692"/>
    </source>
</evidence>
<feature type="region of interest" description="Disordered" evidence="11">
    <location>
        <begin position="1"/>
        <end position="32"/>
    </location>
</feature>
<keyword evidence="15" id="KW-1185">Reference proteome</keyword>
<evidence type="ECO:0000256" key="4">
    <source>
        <dbReference type="ARBA" id="ARBA00022481"/>
    </source>
</evidence>
<dbReference type="Proteomes" id="UP000216991">
    <property type="component" value="Unassembled WGS sequence"/>
</dbReference>
<evidence type="ECO:0000256" key="8">
    <source>
        <dbReference type="ARBA" id="ARBA00023136"/>
    </source>
</evidence>
<evidence type="ECO:0000259" key="13">
    <source>
        <dbReference type="Pfam" id="PF12019"/>
    </source>
</evidence>
<name>A0A255Y442_9SPHN</name>
<accession>A0A255Y442</accession>
<evidence type="ECO:0000313" key="15">
    <source>
        <dbReference type="Proteomes" id="UP000216991"/>
    </source>
</evidence>
<proteinExistence type="inferred from homology"/>
<comment type="caution">
    <text evidence="14">The sequence shown here is derived from an EMBL/GenBank/DDBJ whole genome shotgun (WGS) entry which is preliminary data.</text>
</comment>
<evidence type="ECO:0000256" key="3">
    <source>
        <dbReference type="ARBA" id="ARBA00022475"/>
    </source>
</evidence>
<dbReference type="InterPro" id="IPR045584">
    <property type="entry name" value="Pilin-like"/>
</dbReference>
<dbReference type="PROSITE" id="PS00409">
    <property type="entry name" value="PROKAR_NTER_METHYL"/>
    <property type="match status" value="1"/>
</dbReference>
<dbReference type="OrthoDB" id="7189369at2"/>
<dbReference type="GO" id="GO:0015628">
    <property type="term" value="P:protein secretion by the type II secretion system"/>
    <property type="evidence" value="ECO:0007669"/>
    <property type="project" value="InterPro"/>
</dbReference>
<protein>
    <recommendedName>
        <fullName evidence="2">Type II secretion system protein H</fullName>
    </recommendedName>
    <alternativeName>
        <fullName evidence="10">General secretion pathway protein H</fullName>
    </alternativeName>
</protein>
<dbReference type="GO" id="GO:0015627">
    <property type="term" value="C:type II protein secretion system complex"/>
    <property type="evidence" value="ECO:0007669"/>
    <property type="project" value="InterPro"/>
</dbReference>
<keyword evidence="3" id="KW-1003">Cell membrane</keyword>
<evidence type="ECO:0000256" key="11">
    <source>
        <dbReference type="SAM" id="MobiDB-lite"/>
    </source>
</evidence>
<keyword evidence="8 12" id="KW-0472">Membrane</keyword>
<keyword evidence="5" id="KW-0997">Cell inner membrane</keyword>
<dbReference type="Pfam" id="PF07963">
    <property type="entry name" value="N_methyl"/>
    <property type="match status" value="1"/>
</dbReference>
<feature type="domain" description="General secretion pathway GspH" evidence="13">
    <location>
        <begin position="73"/>
        <end position="157"/>
    </location>
</feature>
<dbReference type="Pfam" id="PF12019">
    <property type="entry name" value="GspH"/>
    <property type="match status" value="1"/>
</dbReference>
<evidence type="ECO:0000256" key="9">
    <source>
        <dbReference type="ARBA" id="ARBA00025772"/>
    </source>
</evidence>
<feature type="transmembrane region" description="Helical" evidence="12">
    <location>
        <begin position="44"/>
        <end position="65"/>
    </location>
</feature>
<dbReference type="Gene3D" id="3.30.700.10">
    <property type="entry name" value="Glycoprotein, Type 4 Pilin"/>
    <property type="match status" value="1"/>
</dbReference>
<evidence type="ECO:0000256" key="1">
    <source>
        <dbReference type="ARBA" id="ARBA00004377"/>
    </source>
</evidence>
<evidence type="ECO:0000256" key="5">
    <source>
        <dbReference type="ARBA" id="ARBA00022519"/>
    </source>
</evidence>